<keyword evidence="5" id="KW-0539">Nucleus</keyword>
<evidence type="ECO:0000256" key="1">
    <source>
        <dbReference type="ARBA" id="ARBA00004123"/>
    </source>
</evidence>
<reference evidence="6 7" key="1">
    <citation type="journal article" date="2021" name="Commun. Biol.">
        <title>The genome of Shorea leprosula (Dipterocarpaceae) highlights the ecological relevance of drought in aseasonal tropical rainforests.</title>
        <authorList>
            <person name="Ng K.K.S."/>
            <person name="Kobayashi M.J."/>
            <person name="Fawcett J.A."/>
            <person name="Hatakeyama M."/>
            <person name="Paape T."/>
            <person name="Ng C.H."/>
            <person name="Ang C.C."/>
            <person name="Tnah L.H."/>
            <person name="Lee C.T."/>
            <person name="Nishiyama T."/>
            <person name="Sese J."/>
            <person name="O'Brien M.J."/>
            <person name="Copetti D."/>
            <person name="Mohd Noor M.I."/>
            <person name="Ong R.C."/>
            <person name="Putra M."/>
            <person name="Sireger I.Z."/>
            <person name="Indrioko S."/>
            <person name="Kosugi Y."/>
            <person name="Izuno A."/>
            <person name="Isagi Y."/>
            <person name="Lee S.L."/>
            <person name="Shimizu K.K."/>
        </authorList>
    </citation>
    <scope>NUCLEOTIDE SEQUENCE [LARGE SCALE GENOMIC DNA]</scope>
    <source>
        <strain evidence="6">214</strain>
    </source>
</reference>
<protein>
    <recommendedName>
        <fullName evidence="8">TF-B3 domain-containing protein</fullName>
    </recommendedName>
</protein>
<comment type="subcellular location">
    <subcellularLocation>
        <location evidence="1">Nucleus</location>
    </subcellularLocation>
</comment>
<dbReference type="EMBL" id="BPVZ01000092">
    <property type="protein sequence ID" value="GKV31655.1"/>
    <property type="molecule type" value="Genomic_DNA"/>
</dbReference>
<dbReference type="Proteomes" id="UP001054252">
    <property type="component" value="Unassembled WGS sequence"/>
</dbReference>
<keyword evidence="4" id="KW-0804">Transcription</keyword>
<name>A0AAV5L3G2_9ROSI</name>
<proteinExistence type="predicted"/>
<dbReference type="Gene3D" id="2.40.330.10">
    <property type="entry name" value="DNA-binding pseudobarrel domain"/>
    <property type="match status" value="1"/>
</dbReference>
<comment type="caution">
    <text evidence="6">The sequence shown here is derived from an EMBL/GenBank/DDBJ whole genome shotgun (WGS) entry which is preliminary data.</text>
</comment>
<evidence type="ECO:0000256" key="2">
    <source>
        <dbReference type="ARBA" id="ARBA00023015"/>
    </source>
</evidence>
<sequence length="145" mass="16193">MAEEQNVVASITLRYSYLKKLVFPKAVMQTLRHLLPATLQEESRHAGATLKSGNREFPVTFSLGRTQDRLVLLETGWKYVVDQLGLKEGDGVTISLDDRANSTYLIERPQAEEADVYQGGDEGEDAHATVVKFDLNKPPVESDEE</sequence>
<accession>A0AAV5L3G2</accession>
<dbReference type="SUPFAM" id="SSF101936">
    <property type="entry name" value="DNA-binding pseudobarrel domain"/>
    <property type="match status" value="1"/>
</dbReference>
<keyword evidence="7" id="KW-1185">Reference proteome</keyword>
<organism evidence="6 7">
    <name type="scientific">Rubroshorea leprosula</name>
    <dbReference type="NCBI Taxonomy" id="152421"/>
    <lineage>
        <taxon>Eukaryota</taxon>
        <taxon>Viridiplantae</taxon>
        <taxon>Streptophyta</taxon>
        <taxon>Embryophyta</taxon>
        <taxon>Tracheophyta</taxon>
        <taxon>Spermatophyta</taxon>
        <taxon>Magnoliopsida</taxon>
        <taxon>eudicotyledons</taxon>
        <taxon>Gunneridae</taxon>
        <taxon>Pentapetalae</taxon>
        <taxon>rosids</taxon>
        <taxon>malvids</taxon>
        <taxon>Malvales</taxon>
        <taxon>Dipterocarpaceae</taxon>
        <taxon>Rubroshorea</taxon>
    </lineage>
</organism>
<evidence type="ECO:0000313" key="6">
    <source>
        <dbReference type="EMBL" id="GKV31655.1"/>
    </source>
</evidence>
<dbReference type="GO" id="GO:0003677">
    <property type="term" value="F:DNA binding"/>
    <property type="evidence" value="ECO:0007669"/>
    <property type="project" value="UniProtKB-KW"/>
</dbReference>
<keyword evidence="2" id="KW-0805">Transcription regulation</keyword>
<dbReference type="GO" id="GO:0005634">
    <property type="term" value="C:nucleus"/>
    <property type="evidence" value="ECO:0007669"/>
    <property type="project" value="UniProtKB-SubCell"/>
</dbReference>
<dbReference type="InterPro" id="IPR015300">
    <property type="entry name" value="DNA-bd_pseudobarrel_sf"/>
</dbReference>
<keyword evidence="3" id="KW-0238">DNA-binding</keyword>
<evidence type="ECO:0000256" key="5">
    <source>
        <dbReference type="ARBA" id="ARBA00023242"/>
    </source>
</evidence>
<evidence type="ECO:0008006" key="8">
    <source>
        <dbReference type="Google" id="ProtNLM"/>
    </source>
</evidence>
<evidence type="ECO:0000256" key="4">
    <source>
        <dbReference type="ARBA" id="ARBA00023163"/>
    </source>
</evidence>
<evidence type="ECO:0000256" key="3">
    <source>
        <dbReference type="ARBA" id="ARBA00023125"/>
    </source>
</evidence>
<evidence type="ECO:0000313" key="7">
    <source>
        <dbReference type="Proteomes" id="UP001054252"/>
    </source>
</evidence>
<dbReference type="AlphaFoldDB" id="A0AAV5L3G2"/>
<gene>
    <name evidence="6" type="ORF">SLEP1_g40328</name>
</gene>